<dbReference type="InterPro" id="IPR050226">
    <property type="entry name" value="NagZ_Beta-hexosaminidase"/>
</dbReference>
<dbReference type="SUPFAM" id="SSF51445">
    <property type="entry name" value="(Trans)glycosidases"/>
    <property type="match status" value="1"/>
</dbReference>
<comment type="caution">
    <text evidence="10">The sequence shown here is derived from an EMBL/GenBank/DDBJ whole genome shotgun (WGS) entry which is preliminary data.</text>
</comment>
<evidence type="ECO:0000259" key="9">
    <source>
        <dbReference type="Pfam" id="PF01915"/>
    </source>
</evidence>
<keyword evidence="7" id="KW-0732">Signal</keyword>
<dbReference type="Pfam" id="PF01915">
    <property type="entry name" value="Glyco_hydro_3_C"/>
    <property type="match status" value="1"/>
</dbReference>
<keyword evidence="11" id="KW-1185">Reference proteome</keyword>
<dbReference type="Gene3D" id="3.40.50.1700">
    <property type="entry name" value="Glycoside hydrolase family 3 C-terminal domain"/>
    <property type="match status" value="1"/>
</dbReference>
<dbReference type="InterPro" id="IPR019800">
    <property type="entry name" value="Glyco_hydro_3_AS"/>
</dbReference>
<reference evidence="10 11" key="1">
    <citation type="submission" date="2024-01" db="EMBL/GenBank/DDBJ databases">
        <title>Pedobacter sp. nov., isolated from oil-contaminated soil.</title>
        <authorList>
            <person name="Le N.T.T."/>
        </authorList>
    </citation>
    <scope>NUCLEOTIDE SEQUENCE [LARGE SCALE GENOMIC DNA]</scope>
    <source>
        <strain evidence="10 11">VNH31</strain>
    </source>
</reference>
<dbReference type="PANTHER" id="PTHR30480:SF13">
    <property type="entry name" value="BETA-HEXOSAMINIDASE"/>
    <property type="match status" value="1"/>
</dbReference>
<dbReference type="PROSITE" id="PS00775">
    <property type="entry name" value="GLYCOSYL_HYDROL_F3"/>
    <property type="match status" value="1"/>
</dbReference>
<dbReference type="InterPro" id="IPR002772">
    <property type="entry name" value="Glyco_hydro_3_C"/>
</dbReference>
<evidence type="ECO:0000313" key="10">
    <source>
        <dbReference type="EMBL" id="MEE1884556.1"/>
    </source>
</evidence>
<comment type="catalytic activity">
    <reaction evidence="1">
        <text>Hydrolysis of terminal non-reducing N-acetyl-D-hexosamine residues in N-acetyl-beta-D-hexosaminides.</text>
        <dbReference type="EC" id="3.2.1.52"/>
    </reaction>
</comment>
<proteinExistence type="inferred from homology"/>
<keyword evidence="5 6" id="KW-0326">Glycosidase</keyword>
<dbReference type="InterPro" id="IPR001764">
    <property type="entry name" value="Glyco_hydro_3_N"/>
</dbReference>
<dbReference type="Pfam" id="PF00933">
    <property type="entry name" value="Glyco_hydro_3"/>
    <property type="match status" value="1"/>
</dbReference>
<dbReference type="InterPro" id="IPR036881">
    <property type="entry name" value="Glyco_hydro_3_C_sf"/>
</dbReference>
<dbReference type="PANTHER" id="PTHR30480">
    <property type="entry name" value="BETA-HEXOSAMINIDASE-RELATED"/>
    <property type="match status" value="1"/>
</dbReference>
<dbReference type="Proteomes" id="UP001337681">
    <property type="component" value="Unassembled WGS sequence"/>
</dbReference>
<dbReference type="EMBL" id="JAZDQU010000001">
    <property type="protein sequence ID" value="MEE1884556.1"/>
    <property type="molecule type" value="Genomic_DNA"/>
</dbReference>
<organism evidence="10 11">
    <name type="scientific">Pedobacter flavus</name>
    <dbReference type="NCBI Taxonomy" id="3113906"/>
    <lineage>
        <taxon>Bacteria</taxon>
        <taxon>Pseudomonadati</taxon>
        <taxon>Bacteroidota</taxon>
        <taxon>Sphingobacteriia</taxon>
        <taxon>Sphingobacteriales</taxon>
        <taxon>Sphingobacteriaceae</taxon>
        <taxon>Pedobacter</taxon>
    </lineage>
</organism>
<feature type="domain" description="Glycoside hydrolase family 3 N-terminal" evidence="8">
    <location>
        <begin position="48"/>
        <end position="361"/>
    </location>
</feature>
<evidence type="ECO:0000256" key="2">
    <source>
        <dbReference type="ARBA" id="ARBA00005336"/>
    </source>
</evidence>
<dbReference type="InterPro" id="IPR017853">
    <property type="entry name" value="GH"/>
</dbReference>
<evidence type="ECO:0000256" key="4">
    <source>
        <dbReference type="ARBA" id="ARBA00022801"/>
    </source>
</evidence>
<dbReference type="InterPro" id="IPR036962">
    <property type="entry name" value="Glyco_hydro_3_N_sf"/>
</dbReference>
<evidence type="ECO:0000256" key="7">
    <source>
        <dbReference type="SAM" id="SignalP"/>
    </source>
</evidence>
<evidence type="ECO:0000256" key="6">
    <source>
        <dbReference type="RuleBase" id="RU361161"/>
    </source>
</evidence>
<evidence type="ECO:0000256" key="3">
    <source>
        <dbReference type="ARBA" id="ARBA00012663"/>
    </source>
</evidence>
<evidence type="ECO:0000313" key="11">
    <source>
        <dbReference type="Proteomes" id="UP001337681"/>
    </source>
</evidence>
<dbReference type="PRINTS" id="PR00133">
    <property type="entry name" value="GLHYDRLASE3"/>
</dbReference>
<dbReference type="RefSeq" id="WP_330145470.1">
    <property type="nucleotide sequence ID" value="NZ_JAZDQU010000001.1"/>
</dbReference>
<accession>A0ABU7GZY0</accession>
<dbReference type="EC" id="3.2.1.52" evidence="3"/>
<evidence type="ECO:0000256" key="5">
    <source>
        <dbReference type="ARBA" id="ARBA00023295"/>
    </source>
</evidence>
<evidence type="ECO:0000256" key="1">
    <source>
        <dbReference type="ARBA" id="ARBA00001231"/>
    </source>
</evidence>
<gene>
    <name evidence="10" type="ORF">VRU49_03885</name>
</gene>
<dbReference type="GO" id="GO:0016787">
    <property type="term" value="F:hydrolase activity"/>
    <property type="evidence" value="ECO:0007669"/>
    <property type="project" value="UniProtKB-KW"/>
</dbReference>
<protein>
    <recommendedName>
        <fullName evidence="3">beta-N-acetylhexosaminidase</fullName>
        <ecNumber evidence="3">3.2.1.52</ecNumber>
    </recommendedName>
</protein>
<sequence>MKRTLRLLVLALSVGGFQSATAQKQSYIESLNTPNKWVDSVFRKMSKKEKIAQMFFVRAHTNLSKQYQDSVGRVIKKEKLGGVVFFQGGPGRQLDLTSKYQSYAKVPLLISSDGEWGLGMRLDSTVSFPYQMTLGAIQDDKLLYKMGLEVARQFKRVGMQFNLAPVADVNNNAKNPVINFRSFGEDKINVTKKVGAYMQGMQDGGIMVSLKHFPGHGDTDVDSHYDLPLLGFSKERLDSLELYPFKELIKQGAAGVMIAHMNIPSLDNTPNLPSTLSRPIVTGLLKEKLGFKGLIITDAMNMKGVAKFYKDGEAELRAAAAGNDIMELANDSKIAVKKIRKAMRKGQISKDQIYASIKKILLAKYWTGLTDRTVPSSANVVSDLNNEISQSLIDEMASASITVLKGKEYISGLSKSAPTVILSIGSNTETPFQAGLKSHFTNASLLNLNLNATANDIANLVGQLKSENQLIISIHDTRSRPGNNLPMSKEVVQFINEQVQKNVVITLFANPYNLAAFNEIEKSKGLIVAYQKEEFMQRAVVKYLTGKSTANGKLPVTVTPTLKFGAGE</sequence>
<keyword evidence="4 6" id="KW-0378">Hydrolase</keyword>
<feature type="signal peptide" evidence="7">
    <location>
        <begin position="1"/>
        <end position="22"/>
    </location>
</feature>
<name>A0ABU7GZY0_9SPHI</name>
<feature type="chain" id="PRO_5046394544" description="beta-N-acetylhexosaminidase" evidence="7">
    <location>
        <begin position="23"/>
        <end position="568"/>
    </location>
</feature>
<feature type="domain" description="Glycoside hydrolase family 3 C-terminal" evidence="9">
    <location>
        <begin position="419"/>
        <end position="561"/>
    </location>
</feature>
<evidence type="ECO:0000259" key="8">
    <source>
        <dbReference type="Pfam" id="PF00933"/>
    </source>
</evidence>
<comment type="similarity">
    <text evidence="2 6">Belongs to the glycosyl hydrolase 3 family.</text>
</comment>
<dbReference type="Gene3D" id="3.20.20.300">
    <property type="entry name" value="Glycoside hydrolase, family 3, N-terminal domain"/>
    <property type="match status" value="1"/>
</dbReference>